<name>S9Q048_SCHOY</name>
<dbReference type="RefSeq" id="XP_013017843.1">
    <property type="nucleotide sequence ID" value="XM_013162389.1"/>
</dbReference>
<accession>S9Q048</accession>
<evidence type="ECO:0000313" key="2">
    <source>
        <dbReference type="Proteomes" id="UP000016088"/>
    </source>
</evidence>
<proteinExistence type="predicted"/>
<reference evidence="1 2" key="1">
    <citation type="journal article" date="2011" name="Science">
        <title>Comparative functional genomics of the fission yeasts.</title>
        <authorList>
            <person name="Rhind N."/>
            <person name="Chen Z."/>
            <person name="Yassour M."/>
            <person name="Thompson D.A."/>
            <person name="Haas B.J."/>
            <person name="Habib N."/>
            <person name="Wapinski I."/>
            <person name="Roy S."/>
            <person name="Lin M.F."/>
            <person name="Heiman D.I."/>
            <person name="Young S.K."/>
            <person name="Furuya K."/>
            <person name="Guo Y."/>
            <person name="Pidoux A."/>
            <person name="Chen H.M."/>
            <person name="Robbertse B."/>
            <person name="Goldberg J.M."/>
            <person name="Aoki K."/>
            <person name="Bayne E.H."/>
            <person name="Berlin A.M."/>
            <person name="Desjardins C.A."/>
            <person name="Dobbs E."/>
            <person name="Dukaj L."/>
            <person name="Fan L."/>
            <person name="FitzGerald M.G."/>
            <person name="French C."/>
            <person name="Gujja S."/>
            <person name="Hansen K."/>
            <person name="Keifenheim D."/>
            <person name="Levin J.Z."/>
            <person name="Mosher R.A."/>
            <person name="Mueller C.A."/>
            <person name="Pfiffner J."/>
            <person name="Priest M."/>
            <person name="Russ C."/>
            <person name="Smialowska A."/>
            <person name="Swoboda P."/>
            <person name="Sykes S.M."/>
            <person name="Vaughn M."/>
            <person name="Vengrova S."/>
            <person name="Yoder R."/>
            <person name="Zeng Q."/>
            <person name="Allshire R."/>
            <person name="Baulcombe D."/>
            <person name="Birren B.W."/>
            <person name="Brown W."/>
            <person name="Ekwall K."/>
            <person name="Kellis M."/>
            <person name="Leatherwood J."/>
            <person name="Levin H."/>
            <person name="Margalit H."/>
            <person name="Martienssen R."/>
            <person name="Nieduszynski C.A."/>
            <person name="Spatafora J.W."/>
            <person name="Friedman N."/>
            <person name="Dalgaard J.Z."/>
            <person name="Baumann P."/>
            <person name="Niki H."/>
            <person name="Regev A."/>
            <person name="Nusbaum C."/>
        </authorList>
    </citation>
    <scope>NUCLEOTIDE SEQUENCE [LARGE SCALE GENOMIC DNA]</scope>
    <source>
        <strain evidence="2">yFS286</strain>
    </source>
</reference>
<dbReference type="Proteomes" id="UP000016088">
    <property type="component" value="Unassembled WGS sequence"/>
</dbReference>
<evidence type="ECO:0000313" key="1">
    <source>
        <dbReference type="EMBL" id="EPX73577.1"/>
    </source>
</evidence>
<protein>
    <submittedName>
        <fullName evidence="1">Uncharacterized protein</fullName>
    </submittedName>
</protein>
<dbReference type="VEuPathDB" id="FungiDB:SOCG_04973"/>
<dbReference type="HOGENOM" id="CLU_2293307_0_0_1"/>
<organism evidence="1 2">
    <name type="scientific">Schizosaccharomyces octosporus (strain yFS286)</name>
    <name type="common">Fission yeast</name>
    <name type="synonym">Octosporomyces octosporus</name>
    <dbReference type="NCBI Taxonomy" id="483514"/>
    <lineage>
        <taxon>Eukaryota</taxon>
        <taxon>Fungi</taxon>
        <taxon>Dikarya</taxon>
        <taxon>Ascomycota</taxon>
        <taxon>Taphrinomycotina</taxon>
        <taxon>Schizosaccharomycetes</taxon>
        <taxon>Schizosaccharomycetales</taxon>
        <taxon>Schizosaccharomycetaceae</taxon>
        <taxon>Schizosaccharomyces</taxon>
    </lineage>
</organism>
<gene>
    <name evidence="1" type="ORF">SOCG_04973</name>
</gene>
<keyword evidence="2" id="KW-1185">Reference proteome</keyword>
<dbReference type="GeneID" id="25033890"/>
<dbReference type="EMBL" id="KE503206">
    <property type="protein sequence ID" value="EPX73577.1"/>
    <property type="molecule type" value="Genomic_DNA"/>
</dbReference>
<dbReference type="AlphaFoldDB" id="S9Q048"/>
<sequence>MYTGDGTACITISSFARKTGNYKIIACLFIYNGFPSHFNASYINANAPTIGLLFPLNEDTFIKLESIRRNLSCKFKRQKSILLNRCLESWNSRKIQPVKKG</sequence>